<reference evidence="1" key="1">
    <citation type="journal article" date="2021" name="PeerJ">
        <title>Extensive microbial diversity within the chicken gut microbiome revealed by metagenomics and culture.</title>
        <authorList>
            <person name="Gilroy R."/>
            <person name="Ravi A."/>
            <person name="Getino M."/>
            <person name="Pursley I."/>
            <person name="Horton D.L."/>
            <person name="Alikhan N.F."/>
            <person name="Baker D."/>
            <person name="Gharbi K."/>
            <person name="Hall N."/>
            <person name="Watson M."/>
            <person name="Adriaenssens E.M."/>
            <person name="Foster-Nyarko E."/>
            <person name="Jarju S."/>
            <person name="Secka A."/>
            <person name="Antonio M."/>
            <person name="Oren A."/>
            <person name="Chaudhuri R.R."/>
            <person name="La Ragione R."/>
            <person name="Hildebrand F."/>
            <person name="Pallen M.J."/>
        </authorList>
    </citation>
    <scope>NUCLEOTIDE SEQUENCE</scope>
    <source>
        <strain evidence="1">CHK169-2315</strain>
    </source>
</reference>
<accession>A0A9D1PKQ1</accession>
<organism evidence="1 2">
    <name type="scientific">Candidatus Pseudogracilibacillus intestinigallinarum</name>
    <dbReference type="NCBI Taxonomy" id="2838742"/>
    <lineage>
        <taxon>Bacteria</taxon>
        <taxon>Bacillati</taxon>
        <taxon>Bacillota</taxon>
        <taxon>Bacilli</taxon>
        <taxon>Bacillales</taxon>
        <taxon>Bacillaceae</taxon>
        <taxon>Pseudogracilibacillus</taxon>
    </lineage>
</organism>
<proteinExistence type="predicted"/>
<comment type="caution">
    <text evidence="1">The sequence shown here is derived from an EMBL/GenBank/DDBJ whole genome shotgun (WGS) entry which is preliminary data.</text>
</comment>
<reference evidence="1" key="2">
    <citation type="submission" date="2021-04" db="EMBL/GenBank/DDBJ databases">
        <authorList>
            <person name="Gilroy R."/>
        </authorList>
    </citation>
    <scope>NUCLEOTIDE SEQUENCE</scope>
    <source>
        <strain evidence="1">CHK169-2315</strain>
    </source>
</reference>
<name>A0A9D1PKQ1_9BACI</name>
<dbReference type="AlphaFoldDB" id="A0A9D1PKQ1"/>
<dbReference type="Proteomes" id="UP000823937">
    <property type="component" value="Unassembled WGS sequence"/>
</dbReference>
<evidence type="ECO:0000313" key="2">
    <source>
        <dbReference type="Proteomes" id="UP000823937"/>
    </source>
</evidence>
<sequence length="72" mass="8966">MVKQSPFQHDLFDFTYIEEQVKNLKKSLPEKEMEDLEEQTLKKLVEEQTFILRDIDERLHNIEKKQQKRKWF</sequence>
<dbReference type="EMBL" id="DXHX01000061">
    <property type="protein sequence ID" value="HIV74283.1"/>
    <property type="molecule type" value="Genomic_DNA"/>
</dbReference>
<protein>
    <submittedName>
        <fullName evidence="1">Uncharacterized protein</fullName>
    </submittedName>
</protein>
<gene>
    <name evidence="1" type="ORF">H9895_04290</name>
</gene>
<evidence type="ECO:0000313" key="1">
    <source>
        <dbReference type="EMBL" id="HIV74283.1"/>
    </source>
</evidence>